<name>A0ABM1T015_LIMPO</name>
<evidence type="ECO:0000256" key="2">
    <source>
        <dbReference type="PROSITE-ProRule" id="PRU00497"/>
    </source>
</evidence>
<dbReference type="InterPro" id="IPR031311">
    <property type="entry name" value="CHIT_BIND_RR_consensus"/>
</dbReference>
<dbReference type="PANTHER" id="PTHR10380:SF240">
    <property type="match status" value="1"/>
</dbReference>
<feature type="compositionally biased region" description="Polar residues" evidence="4">
    <location>
        <begin position="114"/>
        <end position="132"/>
    </location>
</feature>
<evidence type="ECO:0000256" key="5">
    <source>
        <dbReference type="SAM" id="SignalP"/>
    </source>
</evidence>
<keyword evidence="3" id="KW-0175">Coiled coil</keyword>
<dbReference type="GeneID" id="111087307"/>
<feature type="region of interest" description="Disordered" evidence="4">
    <location>
        <begin position="216"/>
        <end position="245"/>
    </location>
</feature>
<proteinExistence type="predicted"/>
<dbReference type="PRINTS" id="PR00947">
    <property type="entry name" value="CUTICLE"/>
</dbReference>
<dbReference type="PROSITE" id="PS51155">
    <property type="entry name" value="CHIT_BIND_RR_2"/>
    <property type="match status" value="1"/>
</dbReference>
<dbReference type="Pfam" id="PF00379">
    <property type="entry name" value="Chitin_bind_4"/>
    <property type="match status" value="1"/>
</dbReference>
<dbReference type="PROSITE" id="PS00233">
    <property type="entry name" value="CHIT_BIND_RR_1"/>
    <property type="match status" value="1"/>
</dbReference>
<evidence type="ECO:0000256" key="3">
    <source>
        <dbReference type="SAM" id="Coils"/>
    </source>
</evidence>
<accession>A0ABM1T015</accession>
<evidence type="ECO:0000256" key="1">
    <source>
        <dbReference type="ARBA" id="ARBA00022460"/>
    </source>
</evidence>
<sequence length="279" mass="31102">MFQLTLLACTCVLTIAQRFPYGFPAQQQYKSEAFQGALQQQLQPVAAGTQQFNDGSNDLQQQLKIHQLQLQEHEREIQRHLQQEQQALRGNFQPQTQQQYSPVAYPAFQTQNLEQQDYRQQQSSKPATTTNYHPPAPVHRVNIGASLQGDYDFTYDTGKGPLGQSFRSETRLPDGTVKGSYGYIDSEGRQRIVKYIAGKGGFVAEGDVGPHHVPVGTTTNHAPQPTPQQQQAATTNNSYVSQHLSTQQPLISSTYPGKRNSAIFDSSLFAYDIGIESQN</sequence>
<dbReference type="Proteomes" id="UP000694941">
    <property type="component" value="Unplaced"/>
</dbReference>
<evidence type="ECO:0000256" key="4">
    <source>
        <dbReference type="SAM" id="MobiDB-lite"/>
    </source>
</evidence>
<keyword evidence="5" id="KW-0732">Signal</keyword>
<evidence type="ECO:0000313" key="7">
    <source>
        <dbReference type="RefSeq" id="XP_022249221.1"/>
    </source>
</evidence>
<dbReference type="PANTHER" id="PTHR10380">
    <property type="entry name" value="CUTICLE PROTEIN"/>
    <property type="match status" value="1"/>
</dbReference>
<reference evidence="7" key="1">
    <citation type="submission" date="2025-08" db="UniProtKB">
        <authorList>
            <consortium name="RefSeq"/>
        </authorList>
    </citation>
    <scope>IDENTIFICATION</scope>
    <source>
        <tissue evidence="7">Muscle</tissue>
    </source>
</reference>
<feature type="signal peptide" evidence="5">
    <location>
        <begin position="1"/>
        <end position="16"/>
    </location>
</feature>
<gene>
    <name evidence="7" type="primary">LOC111087307</name>
</gene>
<dbReference type="RefSeq" id="XP_022249221.1">
    <property type="nucleotide sequence ID" value="XM_022393513.1"/>
</dbReference>
<organism evidence="6 7">
    <name type="scientific">Limulus polyphemus</name>
    <name type="common">Atlantic horseshoe crab</name>
    <dbReference type="NCBI Taxonomy" id="6850"/>
    <lineage>
        <taxon>Eukaryota</taxon>
        <taxon>Metazoa</taxon>
        <taxon>Ecdysozoa</taxon>
        <taxon>Arthropoda</taxon>
        <taxon>Chelicerata</taxon>
        <taxon>Merostomata</taxon>
        <taxon>Xiphosura</taxon>
        <taxon>Limulidae</taxon>
        <taxon>Limulus</taxon>
    </lineage>
</organism>
<feature type="coiled-coil region" evidence="3">
    <location>
        <begin position="56"/>
        <end position="90"/>
    </location>
</feature>
<feature type="chain" id="PRO_5045784395" evidence="5">
    <location>
        <begin position="17"/>
        <end position="279"/>
    </location>
</feature>
<dbReference type="InterPro" id="IPR000618">
    <property type="entry name" value="Insect_cuticle"/>
</dbReference>
<keyword evidence="1 2" id="KW-0193">Cuticle</keyword>
<dbReference type="InterPro" id="IPR050468">
    <property type="entry name" value="Cuticle_Struct_Prot"/>
</dbReference>
<feature type="region of interest" description="Disordered" evidence="4">
    <location>
        <begin position="114"/>
        <end position="137"/>
    </location>
</feature>
<feature type="compositionally biased region" description="Low complexity" evidence="4">
    <location>
        <begin position="217"/>
        <end position="237"/>
    </location>
</feature>
<keyword evidence="6" id="KW-1185">Reference proteome</keyword>
<evidence type="ECO:0000313" key="6">
    <source>
        <dbReference type="Proteomes" id="UP000694941"/>
    </source>
</evidence>
<protein>
    <submittedName>
        <fullName evidence="7">Uncharacterized protein LOC111087307</fullName>
    </submittedName>
</protein>